<evidence type="ECO:0000313" key="13">
    <source>
        <dbReference type="WBParaSite" id="PDA_v2.g4358.t1"/>
    </source>
</evidence>
<dbReference type="WBParaSite" id="PDA_v2.g4358.t1">
    <property type="protein sequence ID" value="PDA_v2.g4358.t1"/>
    <property type="gene ID" value="PDA_v2.g4358"/>
</dbReference>
<dbReference type="InterPro" id="IPR011268">
    <property type="entry name" value="Purine_phosphorylase"/>
</dbReference>
<evidence type="ECO:0000313" key="12">
    <source>
        <dbReference type="Proteomes" id="UP000887578"/>
    </source>
</evidence>
<dbReference type="AlphaFoldDB" id="A0A914QM74"/>
<evidence type="ECO:0000256" key="8">
    <source>
        <dbReference type="ARBA" id="ARBA00023950"/>
    </source>
</evidence>
<evidence type="ECO:0000256" key="10">
    <source>
        <dbReference type="ARBA" id="ARBA00031036"/>
    </source>
</evidence>
<dbReference type="Proteomes" id="UP000887578">
    <property type="component" value="Unplaced"/>
</dbReference>
<evidence type="ECO:0000256" key="9">
    <source>
        <dbReference type="ARBA" id="ARBA00023970"/>
    </source>
</evidence>
<dbReference type="EC" id="2.4.2.1" evidence="3"/>
<evidence type="ECO:0000256" key="7">
    <source>
        <dbReference type="ARBA" id="ARBA00023929"/>
    </source>
</evidence>
<sequence length="88" mass="10142">MFLIKGHKGNLLFGYIGDRYVLCMQGRFHPYEHNMNKSLCVFPIRLMHTLGVEIIILSNAAGGINRDFEVGDILINKDQIFMPAFKWI</sequence>
<protein>
    <recommendedName>
        <fullName evidence="3">purine-nucleoside phosphorylase</fullName>
        <ecNumber evidence="3">2.4.2.1</ecNumber>
    </recommendedName>
    <alternativeName>
        <fullName evidence="10">Inosine-guanosine phosphorylase</fullName>
    </alternativeName>
</protein>
<evidence type="ECO:0000259" key="11">
    <source>
        <dbReference type="Pfam" id="PF01048"/>
    </source>
</evidence>
<keyword evidence="5" id="KW-0808">Transferase</keyword>
<feature type="domain" description="Nucleoside phosphorylase" evidence="11">
    <location>
        <begin position="6"/>
        <end position="80"/>
    </location>
</feature>
<keyword evidence="4" id="KW-0328">Glycosyltransferase</keyword>
<dbReference type="PANTHER" id="PTHR11904:SF9">
    <property type="entry name" value="PURINE NUCLEOSIDE PHOSPHORYLASE-RELATED"/>
    <property type="match status" value="1"/>
</dbReference>
<dbReference type="GO" id="GO:0005737">
    <property type="term" value="C:cytoplasm"/>
    <property type="evidence" value="ECO:0007669"/>
    <property type="project" value="TreeGrafter"/>
</dbReference>
<keyword evidence="12" id="KW-1185">Reference proteome</keyword>
<evidence type="ECO:0000256" key="6">
    <source>
        <dbReference type="ARBA" id="ARBA00023918"/>
    </source>
</evidence>
<proteinExistence type="inferred from homology"/>
<dbReference type="InterPro" id="IPR000845">
    <property type="entry name" value="Nucleoside_phosphorylase_d"/>
</dbReference>
<evidence type="ECO:0000256" key="5">
    <source>
        <dbReference type="ARBA" id="ARBA00022679"/>
    </source>
</evidence>
<comment type="catalytic activity">
    <reaction evidence="6">
        <text>inosine + phosphate = alpha-D-ribose 1-phosphate + hypoxanthine</text>
        <dbReference type="Rhea" id="RHEA:27646"/>
        <dbReference type="ChEBI" id="CHEBI:17368"/>
        <dbReference type="ChEBI" id="CHEBI:17596"/>
        <dbReference type="ChEBI" id="CHEBI:43474"/>
        <dbReference type="ChEBI" id="CHEBI:57720"/>
        <dbReference type="EC" id="2.4.2.1"/>
    </reaction>
</comment>
<dbReference type="Pfam" id="PF01048">
    <property type="entry name" value="PNP_UDP_1"/>
    <property type="match status" value="1"/>
</dbReference>
<evidence type="ECO:0000256" key="4">
    <source>
        <dbReference type="ARBA" id="ARBA00022676"/>
    </source>
</evidence>
<accession>A0A914QM74</accession>
<evidence type="ECO:0000256" key="1">
    <source>
        <dbReference type="ARBA" id="ARBA00005058"/>
    </source>
</evidence>
<evidence type="ECO:0000256" key="2">
    <source>
        <dbReference type="ARBA" id="ARBA00006751"/>
    </source>
</evidence>
<comment type="catalytic activity">
    <reaction evidence="7">
        <text>2'-deoxyguanosine + phosphate = 2-deoxy-alpha-D-ribose 1-phosphate + guanine</text>
        <dbReference type="Rhea" id="RHEA:27738"/>
        <dbReference type="ChEBI" id="CHEBI:16235"/>
        <dbReference type="ChEBI" id="CHEBI:17172"/>
        <dbReference type="ChEBI" id="CHEBI:43474"/>
        <dbReference type="ChEBI" id="CHEBI:57259"/>
        <dbReference type="EC" id="2.4.2.1"/>
    </reaction>
</comment>
<comment type="catalytic activity">
    <reaction evidence="9">
        <text>guanosine + phosphate = alpha-D-ribose 1-phosphate + guanine</text>
        <dbReference type="Rhea" id="RHEA:13233"/>
        <dbReference type="ChEBI" id="CHEBI:16235"/>
        <dbReference type="ChEBI" id="CHEBI:16750"/>
        <dbReference type="ChEBI" id="CHEBI:43474"/>
        <dbReference type="ChEBI" id="CHEBI:57720"/>
        <dbReference type="EC" id="2.4.2.1"/>
    </reaction>
</comment>
<dbReference type="InterPro" id="IPR035994">
    <property type="entry name" value="Nucleoside_phosphorylase_sf"/>
</dbReference>
<reference evidence="13" key="1">
    <citation type="submission" date="2022-11" db="UniProtKB">
        <authorList>
            <consortium name="WormBaseParasite"/>
        </authorList>
    </citation>
    <scope>IDENTIFICATION</scope>
</reference>
<name>A0A914QM74_9BILA</name>
<dbReference type="Gene3D" id="3.40.50.1580">
    <property type="entry name" value="Nucleoside phosphorylase domain"/>
    <property type="match status" value="1"/>
</dbReference>
<dbReference type="PANTHER" id="PTHR11904">
    <property type="entry name" value="METHYLTHIOADENOSINE/PURINE NUCLEOSIDE PHOSPHORYLASE"/>
    <property type="match status" value="1"/>
</dbReference>
<comment type="catalytic activity">
    <reaction evidence="8">
        <text>2'-deoxyinosine + phosphate = 2-deoxy-alpha-D-ribose 1-phosphate + hypoxanthine</text>
        <dbReference type="Rhea" id="RHEA:27750"/>
        <dbReference type="ChEBI" id="CHEBI:17368"/>
        <dbReference type="ChEBI" id="CHEBI:28997"/>
        <dbReference type="ChEBI" id="CHEBI:43474"/>
        <dbReference type="ChEBI" id="CHEBI:57259"/>
        <dbReference type="EC" id="2.4.2.1"/>
    </reaction>
</comment>
<dbReference type="SUPFAM" id="SSF53167">
    <property type="entry name" value="Purine and uridine phosphorylases"/>
    <property type="match status" value="1"/>
</dbReference>
<organism evidence="12 13">
    <name type="scientific">Panagrolaimus davidi</name>
    <dbReference type="NCBI Taxonomy" id="227884"/>
    <lineage>
        <taxon>Eukaryota</taxon>
        <taxon>Metazoa</taxon>
        <taxon>Ecdysozoa</taxon>
        <taxon>Nematoda</taxon>
        <taxon>Chromadorea</taxon>
        <taxon>Rhabditida</taxon>
        <taxon>Tylenchina</taxon>
        <taxon>Panagrolaimomorpha</taxon>
        <taxon>Panagrolaimoidea</taxon>
        <taxon>Panagrolaimidae</taxon>
        <taxon>Panagrolaimus</taxon>
    </lineage>
</organism>
<evidence type="ECO:0000256" key="3">
    <source>
        <dbReference type="ARBA" id="ARBA00011886"/>
    </source>
</evidence>
<dbReference type="GO" id="GO:0004731">
    <property type="term" value="F:purine-nucleoside phosphorylase activity"/>
    <property type="evidence" value="ECO:0007669"/>
    <property type="project" value="UniProtKB-EC"/>
</dbReference>
<comment type="pathway">
    <text evidence="1">Purine metabolism; purine nucleoside salvage.</text>
</comment>
<dbReference type="GO" id="GO:0009116">
    <property type="term" value="P:nucleoside metabolic process"/>
    <property type="evidence" value="ECO:0007669"/>
    <property type="project" value="InterPro"/>
</dbReference>
<comment type="similarity">
    <text evidence="2">Belongs to the PNP/MTAP phosphorylase family.</text>
</comment>